<feature type="signal peptide" evidence="1">
    <location>
        <begin position="1"/>
        <end position="17"/>
    </location>
</feature>
<dbReference type="Proteomes" id="UP000838748">
    <property type="component" value="Unassembled WGS sequence"/>
</dbReference>
<evidence type="ECO:0000259" key="2">
    <source>
        <dbReference type="SMART" id="SM00062"/>
    </source>
</evidence>
<dbReference type="Gene3D" id="3.40.190.10">
    <property type="entry name" value="Periplasmic binding protein-like II"/>
    <property type="match status" value="2"/>
</dbReference>
<feature type="chain" id="PRO_5047279127" description="Solute-binding protein family 3/N-terminal domain-containing protein" evidence="1">
    <location>
        <begin position="18"/>
        <end position="247"/>
    </location>
</feature>
<dbReference type="SMART" id="SM00062">
    <property type="entry name" value="PBPb"/>
    <property type="match status" value="1"/>
</dbReference>
<accession>A0ABN8DZH9</accession>
<evidence type="ECO:0000256" key="1">
    <source>
        <dbReference type="SAM" id="SignalP"/>
    </source>
</evidence>
<dbReference type="SUPFAM" id="SSF53850">
    <property type="entry name" value="Periplasmic binding protein-like II"/>
    <property type="match status" value="1"/>
</dbReference>
<keyword evidence="1" id="KW-0732">Signal</keyword>
<proteinExistence type="predicted"/>
<protein>
    <recommendedName>
        <fullName evidence="2">Solute-binding protein family 3/N-terminal domain-containing protein</fullName>
    </recommendedName>
</protein>
<name>A0ABN8DZH9_9VIBR</name>
<comment type="caution">
    <text evidence="3">The sequence shown here is derived from an EMBL/GenBank/DDBJ whole genome shotgun (WGS) entry which is preliminary data.</text>
</comment>
<reference evidence="3" key="1">
    <citation type="submission" date="2021-11" db="EMBL/GenBank/DDBJ databases">
        <authorList>
            <person name="Rodrigo-Torres L."/>
            <person name="Arahal R. D."/>
            <person name="Lucena T."/>
        </authorList>
    </citation>
    <scope>NUCLEOTIDE SEQUENCE</scope>
    <source>
        <strain evidence="3">CECT 7928</strain>
    </source>
</reference>
<gene>
    <name evidence="3" type="ORF">VMF7928_00037</name>
</gene>
<sequence>MRALFSTLFFISFFCFADDSLSVKAVTDDYPPFVYQEGGEPLGVAVEVLETMASNAGVELEIAFYPWKRAYLMAKTKPDVLVFTLSRTPERENDFTWIGPIFKTPVNIYKLKSRRDLVINNIKDIKAHRVGAVKGYASEKELKKLGFVADVNLDTTNSEKQNVGKFISGRVAFISSSPAVLSFYLKEHGRSWTEVEAVYTLELVFDEYIGLNKNSNPALKRKLDSSFKELRDSGRIDYILEKHIGGL</sequence>
<dbReference type="PANTHER" id="PTHR38834">
    <property type="entry name" value="PERIPLASMIC SUBSTRATE BINDING PROTEIN FAMILY 3"/>
    <property type="match status" value="1"/>
</dbReference>
<keyword evidence="4" id="KW-1185">Reference proteome</keyword>
<dbReference type="EMBL" id="CAKLDM010000001">
    <property type="protein sequence ID" value="CAH0535891.1"/>
    <property type="molecule type" value="Genomic_DNA"/>
</dbReference>
<dbReference type="InterPro" id="IPR001638">
    <property type="entry name" value="Solute-binding_3/MltF_N"/>
</dbReference>
<feature type="domain" description="Solute-binding protein family 3/N-terminal" evidence="2">
    <location>
        <begin position="22"/>
        <end position="247"/>
    </location>
</feature>
<evidence type="ECO:0000313" key="3">
    <source>
        <dbReference type="EMBL" id="CAH0535891.1"/>
    </source>
</evidence>
<dbReference type="PANTHER" id="PTHR38834:SF3">
    <property type="entry name" value="SOLUTE-BINDING PROTEIN FAMILY 3_N-TERMINAL DOMAIN-CONTAINING PROTEIN"/>
    <property type="match status" value="1"/>
</dbReference>
<dbReference type="RefSeq" id="WP_237359457.1">
    <property type="nucleotide sequence ID" value="NZ_CAKLDM010000001.1"/>
</dbReference>
<evidence type="ECO:0000313" key="4">
    <source>
        <dbReference type="Proteomes" id="UP000838748"/>
    </source>
</evidence>
<organism evidence="3 4">
    <name type="scientific">Vibrio marisflavi CECT 7928</name>
    <dbReference type="NCBI Taxonomy" id="634439"/>
    <lineage>
        <taxon>Bacteria</taxon>
        <taxon>Pseudomonadati</taxon>
        <taxon>Pseudomonadota</taxon>
        <taxon>Gammaproteobacteria</taxon>
        <taxon>Vibrionales</taxon>
        <taxon>Vibrionaceae</taxon>
        <taxon>Vibrio</taxon>
    </lineage>
</organism>
<dbReference type="Pfam" id="PF00497">
    <property type="entry name" value="SBP_bac_3"/>
    <property type="match status" value="1"/>
</dbReference>